<evidence type="ECO:0000313" key="1">
    <source>
        <dbReference type="EMBL" id="AGA34814.1"/>
    </source>
</evidence>
<dbReference type="HOGENOM" id="CLU_936490_0_0_6"/>
<proteinExistence type="predicted"/>
<gene>
    <name evidence="1" type="ordered locus">TVNIR_3177</name>
</gene>
<dbReference type="EMBL" id="CP003989">
    <property type="protein sequence ID" value="AGA34814.1"/>
    <property type="molecule type" value="Genomic_DNA"/>
</dbReference>
<evidence type="ECO:0000313" key="2">
    <source>
        <dbReference type="Proteomes" id="UP000010809"/>
    </source>
</evidence>
<dbReference type="Pfam" id="PF04250">
    <property type="entry name" value="DUF429"/>
    <property type="match status" value="1"/>
</dbReference>
<dbReference type="KEGG" id="tni:TVNIR_3177"/>
<dbReference type="InterPro" id="IPR008306">
    <property type="entry name" value="UCP018008"/>
</dbReference>
<organism evidence="1 2">
    <name type="scientific">Thioalkalivibrio nitratireducens (strain DSM 14787 / UNIQEM 213 / ALEN2)</name>
    <dbReference type="NCBI Taxonomy" id="1255043"/>
    <lineage>
        <taxon>Bacteria</taxon>
        <taxon>Pseudomonadati</taxon>
        <taxon>Pseudomonadota</taxon>
        <taxon>Gammaproteobacteria</taxon>
        <taxon>Chromatiales</taxon>
        <taxon>Ectothiorhodospiraceae</taxon>
        <taxon>Thioalkalivibrio</taxon>
    </lineage>
</organism>
<keyword evidence="2" id="KW-1185">Reference proteome</keyword>
<dbReference type="Proteomes" id="UP000010809">
    <property type="component" value="Chromosome"/>
</dbReference>
<protein>
    <recommendedName>
        <fullName evidence="3">DUF429 domain-containing protein</fullName>
    </recommendedName>
</protein>
<dbReference type="InterPro" id="IPR007362">
    <property type="entry name" value="DUF429"/>
</dbReference>
<dbReference type="PIRSF" id="PIRSF018008">
    <property type="entry name" value="UCP018008"/>
    <property type="match status" value="1"/>
</dbReference>
<evidence type="ECO:0008006" key="3">
    <source>
        <dbReference type="Google" id="ProtNLM"/>
    </source>
</evidence>
<accession>L0DZ04</accession>
<dbReference type="AlphaFoldDB" id="L0DZ04"/>
<sequence>MKPHPTVLGIDSAWTAGQPSGVALVQQRGARWRCVALAPSYLGFMERAAGTETDWSIRRFSGTEPDIPRLLEAARRLAGRPPDLVTLDMPIARTAFSGRRPADQAVSREFGGRGCAAHSPTAMRPGSLGARISQALSAAGYELATTATRFPDSRKVLEVYPHPALLSLLRRSSRIRYKVAKSRKYWPTATVSERIRNLLGEFAAIRDALGEVFEGLTLELPDPERVETLSGLKRYEDALDALVCAWVGAEYFAGRTVPLGDADAAVWCPADVVCVGDQGRRIG</sequence>
<dbReference type="eggNOG" id="COG4328">
    <property type="taxonomic scope" value="Bacteria"/>
</dbReference>
<dbReference type="PATRIC" id="fig|1255043.3.peg.3205"/>
<reference evidence="1" key="1">
    <citation type="submission" date="2015-12" db="EMBL/GenBank/DDBJ databases">
        <authorList>
            <person name="Tikhonova T.V."/>
            <person name="Pavlov A.R."/>
            <person name="Beletsky A.V."/>
            <person name="Mardanov A.V."/>
            <person name="Sorokin D.Y."/>
            <person name="Ravin N.V."/>
            <person name="Popov V.O."/>
        </authorList>
    </citation>
    <scope>NUCLEOTIDE SEQUENCE</scope>
    <source>
        <strain evidence="1">DSM 14787</strain>
    </source>
</reference>
<dbReference type="RefSeq" id="WP_015259921.1">
    <property type="nucleotide sequence ID" value="NC_019902.2"/>
</dbReference>
<name>L0DZ04_THIND</name>
<dbReference type="STRING" id="1255043.TVNIR_3177"/>
<dbReference type="OrthoDB" id="9801824at2"/>